<dbReference type="EMBL" id="LAZR01006233">
    <property type="protein sequence ID" value="KKM93677.1"/>
    <property type="molecule type" value="Genomic_DNA"/>
</dbReference>
<comment type="caution">
    <text evidence="2">The sequence shown here is derived from an EMBL/GenBank/DDBJ whole genome shotgun (WGS) entry which is preliminary data.</text>
</comment>
<dbReference type="AlphaFoldDB" id="A0A0F9PK66"/>
<sequence>MIENLVSYSSENSCFQVNGDQIDYLSASSDGTGGTNTNTDYYIGDPY</sequence>
<evidence type="ECO:0000313" key="2">
    <source>
        <dbReference type="EMBL" id="KKM93677.1"/>
    </source>
</evidence>
<name>A0A0F9PK66_9ZZZZ</name>
<feature type="region of interest" description="Disordered" evidence="1">
    <location>
        <begin position="26"/>
        <end position="47"/>
    </location>
</feature>
<proteinExistence type="predicted"/>
<evidence type="ECO:0000256" key="1">
    <source>
        <dbReference type="SAM" id="MobiDB-lite"/>
    </source>
</evidence>
<accession>A0A0F9PK66</accession>
<feature type="non-terminal residue" evidence="2">
    <location>
        <position position="47"/>
    </location>
</feature>
<gene>
    <name evidence="2" type="ORF">LCGC14_1206000</name>
</gene>
<protein>
    <submittedName>
        <fullName evidence="2">Uncharacterized protein</fullName>
    </submittedName>
</protein>
<reference evidence="2" key="1">
    <citation type="journal article" date="2015" name="Nature">
        <title>Complex archaea that bridge the gap between prokaryotes and eukaryotes.</title>
        <authorList>
            <person name="Spang A."/>
            <person name="Saw J.H."/>
            <person name="Jorgensen S.L."/>
            <person name="Zaremba-Niedzwiedzka K."/>
            <person name="Martijn J."/>
            <person name="Lind A.E."/>
            <person name="van Eijk R."/>
            <person name="Schleper C."/>
            <person name="Guy L."/>
            <person name="Ettema T.J."/>
        </authorList>
    </citation>
    <scope>NUCLEOTIDE SEQUENCE</scope>
</reference>
<organism evidence="2">
    <name type="scientific">marine sediment metagenome</name>
    <dbReference type="NCBI Taxonomy" id="412755"/>
    <lineage>
        <taxon>unclassified sequences</taxon>
        <taxon>metagenomes</taxon>
        <taxon>ecological metagenomes</taxon>
    </lineage>
</organism>